<organism evidence="1 2">
    <name type="scientific">Priestia taiwanensis</name>
    <dbReference type="NCBI Taxonomy" id="1347902"/>
    <lineage>
        <taxon>Bacteria</taxon>
        <taxon>Bacillati</taxon>
        <taxon>Bacillota</taxon>
        <taxon>Bacilli</taxon>
        <taxon>Bacillales</taxon>
        <taxon>Bacillaceae</taxon>
        <taxon>Priestia</taxon>
    </lineage>
</organism>
<protein>
    <submittedName>
        <fullName evidence="1">Uncharacterized protein</fullName>
    </submittedName>
</protein>
<comment type="caution">
    <text evidence="1">The sequence shown here is derived from an EMBL/GenBank/DDBJ whole genome shotgun (WGS) entry which is preliminary data.</text>
</comment>
<accession>A0A917AU41</accession>
<proteinExistence type="predicted"/>
<gene>
    <name evidence="1" type="ORF">GCM10007140_23340</name>
</gene>
<evidence type="ECO:0000313" key="1">
    <source>
        <dbReference type="EMBL" id="GGE72748.1"/>
    </source>
</evidence>
<dbReference type="EMBL" id="BMFK01000001">
    <property type="protein sequence ID" value="GGE72748.1"/>
    <property type="molecule type" value="Genomic_DNA"/>
</dbReference>
<dbReference type="Proteomes" id="UP000605259">
    <property type="component" value="Unassembled WGS sequence"/>
</dbReference>
<keyword evidence="2" id="KW-1185">Reference proteome</keyword>
<dbReference type="AlphaFoldDB" id="A0A917AU41"/>
<reference evidence="1" key="2">
    <citation type="submission" date="2020-09" db="EMBL/GenBank/DDBJ databases">
        <authorList>
            <person name="Sun Q."/>
            <person name="Zhou Y."/>
        </authorList>
    </citation>
    <scope>NUCLEOTIDE SEQUENCE</scope>
    <source>
        <strain evidence="1">CGMCC 1.12698</strain>
    </source>
</reference>
<reference evidence="1" key="1">
    <citation type="journal article" date="2014" name="Int. J. Syst. Evol. Microbiol.">
        <title>Complete genome sequence of Corynebacterium casei LMG S-19264T (=DSM 44701T), isolated from a smear-ripened cheese.</title>
        <authorList>
            <consortium name="US DOE Joint Genome Institute (JGI-PGF)"/>
            <person name="Walter F."/>
            <person name="Albersmeier A."/>
            <person name="Kalinowski J."/>
            <person name="Ruckert C."/>
        </authorList>
    </citation>
    <scope>NUCLEOTIDE SEQUENCE</scope>
    <source>
        <strain evidence="1">CGMCC 1.12698</strain>
    </source>
</reference>
<evidence type="ECO:0000313" key="2">
    <source>
        <dbReference type="Proteomes" id="UP000605259"/>
    </source>
</evidence>
<name>A0A917AU41_9BACI</name>
<sequence>MKGDEGSLEYTTSRNEDEWITKQIPCDHTDNGRRGLVLYEKNCVLTLLGSSLHTC</sequence>